<dbReference type="EMBL" id="MHUH01000016">
    <property type="protein sequence ID" value="OHA73666.1"/>
    <property type="molecule type" value="Genomic_DNA"/>
</dbReference>
<sequence>MNWLKENWTNIFLFLWASAWTAGGIYFAVDVVLENQRITTWSQVLELFVFLNFAAFVVYSGLKTQFKIFNEWREK</sequence>
<gene>
    <name evidence="2" type="ORF">A2940_01775</name>
</gene>
<feature type="transmembrane region" description="Helical" evidence="1">
    <location>
        <begin position="41"/>
        <end position="62"/>
    </location>
</feature>
<organism evidence="2 3">
    <name type="scientific">Candidatus Wildermuthbacteria bacterium RIFCSPLOWO2_01_FULL_48_29</name>
    <dbReference type="NCBI Taxonomy" id="1802462"/>
    <lineage>
        <taxon>Bacteria</taxon>
        <taxon>Candidatus Wildermuthiibacteriota</taxon>
    </lineage>
</organism>
<proteinExistence type="predicted"/>
<keyword evidence="1" id="KW-1133">Transmembrane helix</keyword>
<keyword evidence="1" id="KW-0812">Transmembrane</keyword>
<feature type="transmembrane region" description="Helical" evidence="1">
    <location>
        <begin position="12"/>
        <end position="29"/>
    </location>
</feature>
<reference evidence="2 3" key="1">
    <citation type="journal article" date="2016" name="Nat. Commun.">
        <title>Thousands of microbial genomes shed light on interconnected biogeochemical processes in an aquifer system.</title>
        <authorList>
            <person name="Anantharaman K."/>
            <person name="Brown C.T."/>
            <person name="Hug L.A."/>
            <person name="Sharon I."/>
            <person name="Castelle C.J."/>
            <person name="Probst A.J."/>
            <person name="Thomas B.C."/>
            <person name="Singh A."/>
            <person name="Wilkins M.J."/>
            <person name="Karaoz U."/>
            <person name="Brodie E.L."/>
            <person name="Williams K.H."/>
            <person name="Hubbard S.S."/>
            <person name="Banfield J.F."/>
        </authorList>
    </citation>
    <scope>NUCLEOTIDE SEQUENCE [LARGE SCALE GENOMIC DNA]</scope>
</reference>
<dbReference type="Proteomes" id="UP000178421">
    <property type="component" value="Unassembled WGS sequence"/>
</dbReference>
<dbReference type="AlphaFoldDB" id="A0A1G2RLF8"/>
<protein>
    <submittedName>
        <fullName evidence="2">Uncharacterized protein</fullName>
    </submittedName>
</protein>
<keyword evidence="1" id="KW-0472">Membrane</keyword>
<evidence type="ECO:0000313" key="3">
    <source>
        <dbReference type="Proteomes" id="UP000178421"/>
    </source>
</evidence>
<comment type="caution">
    <text evidence="2">The sequence shown here is derived from an EMBL/GenBank/DDBJ whole genome shotgun (WGS) entry which is preliminary data.</text>
</comment>
<evidence type="ECO:0000313" key="2">
    <source>
        <dbReference type="EMBL" id="OHA73666.1"/>
    </source>
</evidence>
<accession>A0A1G2RLF8</accession>
<evidence type="ECO:0000256" key="1">
    <source>
        <dbReference type="SAM" id="Phobius"/>
    </source>
</evidence>
<name>A0A1G2RLF8_9BACT</name>